<dbReference type="OrthoDB" id="7366224at2"/>
<evidence type="ECO:0000313" key="4">
    <source>
        <dbReference type="Proteomes" id="UP000317093"/>
    </source>
</evidence>
<evidence type="ECO:0000259" key="2">
    <source>
        <dbReference type="Pfam" id="PF18433"/>
    </source>
</evidence>
<gene>
    <name evidence="3" type="ORF">Pan216_35230</name>
</gene>
<name>A0A518B6R5_9BACT</name>
<dbReference type="KEGG" id="knv:Pan216_35230"/>
<organism evidence="3 4">
    <name type="scientific">Kolteria novifilia</name>
    <dbReference type="NCBI Taxonomy" id="2527975"/>
    <lineage>
        <taxon>Bacteria</taxon>
        <taxon>Pseudomonadati</taxon>
        <taxon>Planctomycetota</taxon>
        <taxon>Planctomycetia</taxon>
        <taxon>Kolteriales</taxon>
        <taxon>Kolteriaceae</taxon>
        <taxon>Kolteria</taxon>
    </lineage>
</organism>
<proteinExistence type="predicted"/>
<feature type="domain" description="DUF5610" evidence="2">
    <location>
        <begin position="169"/>
        <end position="251"/>
    </location>
</feature>
<dbReference type="InterPro" id="IPR041651">
    <property type="entry name" value="DUF5610"/>
</dbReference>
<protein>
    <recommendedName>
        <fullName evidence="2">DUF5610 domain-containing protein</fullName>
    </recommendedName>
</protein>
<dbReference type="RefSeq" id="WP_145259555.1">
    <property type="nucleotide sequence ID" value="NZ_CP036279.1"/>
</dbReference>
<evidence type="ECO:0000313" key="3">
    <source>
        <dbReference type="EMBL" id="QDU62656.1"/>
    </source>
</evidence>
<dbReference type="EMBL" id="CP036279">
    <property type="protein sequence ID" value="QDU62656.1"/>
    <property type="molecule type" value="Genomic_DNA"/>
</dbReference>
<dbReference type="AlphaFoldDB" id="A0A518B6R5"/>
<dbReference type="Proteomes" id="UP000317093">
    <property type="component" value="Chromosome"/>
</dbReference>
<keyword evidence="4" id="KW-1185">Reference proteome</keyword>
<dbReference type="Gene3D" id="1.10.132.90">
    <property type="match status" value="1"/>
</dbReference>
<sequence length="259" mass="27634">MTDISSLGGLSDLLTSVRDLRNARGSAPTQETPEKEDPTSNSIRDVIELSENPLAASPASVPSQSELRSLEFSVEASRTSFQASGPGFRAEGFSEQLSLNATFQQGDFLVQLNVEIQRSVLGVAYGSGANQESGGGLLDELLAGLPEDVRGQFEQFLGDGEPSDLLSEFFSPENTANRITDFALGGFGFFEGGTAASENSEESRQRFADYILPAIEEGFQSALGILGELPEETTNELGQTRSLIDERFADFVTGLDSAA</sequence>
<evidence type="ECO:0000256" key="1">
    <source>
        <dbReference type="SAM" id="MobiDB-lite"/>
    </source>
</evidence>
<reference evidence="3 4" key="1">
    <citation type="submission" date="2019-02" db="EMBL/GenBank/DDBJ databases">
        <title>Deep-cultivation of Planctomycetes and their phenomic and genomic characterization uncovers novel biology.</title>
        <authorList>
            <person name="Wiegand S."/>
            <person name="Jogler M."/>
            <person name="Boedeker C."/>
            <person name="Pinto D."/>
            <person name="Vollmers J."/>
            <person name="Rivas-Marin E."/>
            <person name="Kohn T."/>
            <person name="Peeters S.H."/>
            <person name="Heuer A."/>
            <person name="Rast P."/>
            <person name="Oberbeckmann S."/>
            <person name="Bunk B."/>
            <person name="Jeske O."/>
            <person name="Meyerdierks A."/>
            <person name="Storesund J.E."/>
            <person name="Kallscheuer N."/>
            <person name="Luecker S."/>
            <person name="Lage O.M."/>
            <person name="Pohl T."/>
            <person name="Merkel B.J."/>
            <person name="Hornburger P."/>
            <person name="Mueller R.-W."/>
            <person name="Bruemmer F."/>
            <person name="Labrenz M."/>
            <person name="Spormann A.M."/>
            <person name="Op den Camp H."/>
            <person name="Overmann J."/>
            <person name="Amann R."/>
            <person name="Jetten M.S.M."/>
            <person name="Mascher T."/>
            <person name="Medema M.H."/>
            <person name="Devos D.P."/>
            <person name="Kaster A.-K."/>
            <person name="Ovreas L."/>
            <person name="Rohde M."/>
            <person name="Galperin M.Y."/>
            <person name="Jogler C."/>
        </authorList>
    </citation>
    <scope>NUCLEOTIDE SEQUENCE [LARGE SCALE GENOMIC DNA]</scope>
    <source>
        <strain evidence="3 4">Pan216</strain>
    </source>
</reference>
<accession>A0A518B6R5</accession>
<feature type="region of interest" description="Disordered" evidence="1">
    <location>
        <begin position="19"/>
        <end position="62"/>
    </location>
</feature>
<dbReference type="Pfam" id="PF18433">
    <property type="entry name" value="DUF5610"/>
    <property type="match status" value="1"/>
</dbReference>